<feature type="transmembrane region" description="Helical" evidence="13">
    <location>
        <begin position="51"/>
        <end position="72"/>
    </location>
</feature>
<dbReference type="PANTHER" id="PTHR30529:SF1">
    <property type="entry name" value="CYTOCHROME B561 HOMOLOG 2"/>
    <property type="match status" value="1"/>
</dbReference>
<name>A0A090MR40_AFIFE</name>
<protein>
    <recommendedName>
        <fullName evidence="14">Cytochrome b561 bacterial/Ni-hydrogenase domain-containing protein</fullName>
    </recommendedName>
</protein>
<feature type="domain" description="Cytochrome b561 bacterial/Ni-hydrogenase" evidence="14">
    <location>
        <begin position="13"/>
        <end position="179"/>
    </location>
</feature>
<reference evidence="15 16" key="1">
    <citation type="journal article" date="2014" name="Genome Announc.">
        <title>Genome Sequence of Afipia felis Strain 76713, Isolated in Hospital Water Using an Amoeba Co-Culture Procedure.</title>
        <authorList>
            <person name="Benamar S."/>
            <person name="La Scola B."/>
            <person name="Croce O."/>
        </authorList>
    </citation>
    <scope>NUCLEOTIDE SEQUENCE [LARGE SCALE GENOMIC DNA]</scope>
    <source>
        <strain evidence="15 16">76713</strain>
    </source>
</reference>
<dbReference type="SUPFAM" id="SSF81342">
    <property type="entry name" value="Transmembrane di-heme cytochromes"/>
    <property type="match status" value="1"/>
</dbReference>
<dbReference type="EMBL" id="CCAZ020000002">
    <property type="protein sequence ID" value="CEG09830.1"/>
    <property type="molecule type" value="Genomic_DNA"/>
</dbReference>
<evidence type="ECO:0000313" key="16">
    <source>
        <dbReference type="Proteomes" id="UP000035762"/>
    </source>
</evidence>
<comment type="caution">
    <text evidence="15">The sequence shown here is derived from an EMBL/GenBank/DDBJ whole genome shotgun (WGS) entry which is preliminary data.</text>
</comment>
<dbReference type="InterPro" id="IPR052168">
    <property type="entry name" value="Cytochrome_b561_oxidase"/>
</dbReference>
<dbReference type="RefSeq" id="WP_082157072.1">
    <property type="nucleotide sequence ID" value="NZ_CCAZ020000002.1"/>
</dbReference>
<keyword evidence="3" id="KW-0813">Transport</keyword>
<dbReference type="GO" id="GO:0020037">
    <property type="term" value="F:heme binding"/>
    <property type="evidence" value="ECO:0007669"/>
    <property type="project" value="TreeGrafter"/>
</dbReference>
<evidence type="ECO:0000256" key="12">
    <source>
        <dbReference type="ARBA" id="ARBA00037975"/>
    </source>
</evidence>
<evidence type="ECO:0000256" key="2">
    <source>
        <dbReference type="ARBA" id="ARBA00004651"/>
    </source>
</evidence>
<accession>A0A090MR40</accession>
<dbReference type="InterPro" id="IPR016174">
    <property type="entry name" value="Di-haem_cyt_TM"/>
</dbReference>
<feature type="transmembrane region" description="Helical" evidence="13">
    <location>
        <begin position="93"/>
        <end position="112"/>
    </location>
</feature>
<organism evidence="15 16">
    <name type="scientific">Afipia felis</name>
    <name type="common">Cat scratch disease bacillus</name>
    <dbReference type="NCBI Taxonomy" id="1035"/>
    <lineage>
        <taxon>Bacteria</taxon>
        <taxon>Pseudomonadati</taxon>
        <taxon>Pseudomonadota</taxon>
        <taxon>Alphaproteobacteria</taxon>
        <taxon>Hyphomicrobiales</taxon>
        <taxon>Nitrobacteraceae</taxon>
        <taxon>Afipia</taxon>
    </lineage>
</organism>
<dbReference type="GO" id="GO:0022904">
    <property type="term" value="P:respiratory electron transport chain"/>
    <property type="evidence" value="ECO:0007669"/>
    <property type="project" value="InterPro"/>
</dbReference>
<feature type="transmembrane region" description="Helical" evidence="13">
    <location>
        <begin position="147"/>
        <end position="170"/>
    </location>
</feature>
<keyword evidence="6 13" id="KW-0812">Transmembrane</keyword>
<evidence type="ECO:0000256" key="10">
    <source>
        <dbReference type="ARBA" id="ARBA00023004"/>
    </source>
</evidence>
<proteinExistence type="inferred from homology"/>
<dbReference type="PANTHER" id="PTHR30529">
    <property type="entry name" value="CYTOCHROME B561"/>
    <property type="match status" value="1"/>
</dbReference>
<evidence type="ECO:0000256" key="8">
    <source>
        <dbReference type="ARBA" id="ARBA00022982"/>
    </source>
</evidence>
<comment type="subcellular location">
    <subcellularLocation>
        <location evidence="2">Cell membrane</location>
        <topology evidence="2">Multi-pass membrane protein</topology>
    </subcellularLocation>
</comment>
<dbReference type="AlphaFoldDB" id="A0A090MR40"/>
<sequence length="180" mass="20045">MLIQNPREPQTARYDLMTIWLHWATVALIVLLWVIGQTADWAPRGPLRTGLWSIHVILGLATGVVLLTRVAWRAHFGRALPPSDNGMLHATAVATHLVLYILLAAVVVLGIIDASYRGFNLFGVWSVPQLGAGDAATRHNINEWHELAANLTVLVAFLHAMAALVHQYVWRDDLLNRMRP</sequence>
<keyword evidence="7" id="KW-0479">Metal-binding</keyword>
<dbReference type="STRING" id="1035.BN961_03262"/>
<dbReference type="OrthoDB" id="7280471at2"/>
<evidence type="ECO:0000256" key="5">
    <source>
        <dbReference type="ARBA" id="ARBA00022617"/>
    </source>
</evidence>
<keyword evidence="9 13" id="KW-1133">Transmembrane helix</keyword>
<evidence type="ECO:0000313" key="15">
    <source>
        <dbReference type="EMBL" id="CEG09830.1"/>
    </source>
</evidence>
<evidence type="ECO:0000256" key="6">
    <source>
        <dbReference type="ARBA" id="ARBA00022692"/>
    </source>
</evidence>
<keyword evidence="8" id="KW-0249">Electron transport</keyword>
<evidence type="ECO:0000256" key="13">
    <source>
        <dbReference type="SAM" id="Phobius"/>
    </source>
</evidence>
<evidence type="ECO:0000256" key="7">
    <source>
        <dbReference type="ARBA" id="ARBA00022723"/>
    </source>
</evidence>
<comment type="cofactor">
    <cofactor evidence="1">
        <name>heme b</name>
        <dbReference type="ChEBI" id="CHEBI:60344"/>
    </cofactor>
</comment>
<evidence type="ECO:0000256" key="3">
    <source>
        <dbReference type="ARBA" id="ARBA00022448"/>
    </source>
</evidence>
<dbReference type="GO" id="GO:0009055">
    <property type="term" value="F:electron transfer activity"/>
    <property type="evidence" value="ECO:0007669"/>
    <property type="project" value="InterPro"/>
</dbReference>
<comment type="similarity">
    <text evidence="12">Belongs to the cytochrome b561 family.</text>
</comment>
<evidence type="ECO:0000256" key="11">
    <source>
        <dbReference type="ARBA" id="ARBA00023136"/>
    </source>
</evidence>
<keyword evidence="16" id="KW-1185">Reference proteome</keyword>
<dbReference type="GO" id="GO:0005886">
    <property type="term" value="C:plasma membrane"/>
    <property type="evidence" value="ECO:0007669"/>
    <property type="project" value="UniProtKB-SubCell"/>
</dbReference>
<evidence type="ECO:0000256" key="4">
    <source>
        <dbReference type="ARBA" id="ARBA00022475"/>
    </source>
</evidence>
<dbReference type="Proteomes" id="UP000035762">
    <property type="component" value="Unassembled WGS sequence"/>
</dbReference>
<evidence type="ECO:0000259" key="14">
    <source>
        <dbReference type="Pfam" id="PF01292"/>
    </source>
</evidence>
<dbReference type="InterPro" id="IPR011577">
    <property type="entry name" value="Cyt_b561_bac/Ni-Hgenase"/>
</dbReference>
<feature type="transmembrane region" description="Helical" evidence="13">
    <location>
        <begin position="20"/>
        <end position="39"/>
    </location>
</feature>
<keyword evidence="5" id="KW-0349">Heme</keyword>
<keyword evidence="11 13" id="KW-0472">Membrane</keyword>
<evidence type="ECO:0000256" key="9">
    <source>
        <dbReference type="ARBA" id="ARBA00022989"/>
    </source>
</evidence>
<keyword evidence="4" id="KW-1003">Cell membrane</keyword>
<gene>
    <name evidence="15" type="primary">yodB</name>
    <name evidence="15" type="ORF">BN961_03262</name>
</gene>
<evidence type="ECO:0000256" key="1">
    <source>
        <dbReference type="ARBA" id="ARBA00001970"/>
    </source>
</evidence>
<keyword evidence="10" id="KW-0408">Iron</keyword>
<dbReference type="GO" id="GO:0046872">
    <property type="term" value="F:metal ion binding"/>
    <property type="evidence" value="ECO:0007669"/>
    <property type="project" value="UniProtKB-KW"/>
</dbReference>
<dbReference type="Pfam" id="PF01292">
    <property type="entry name" value="Ni_hydr_CYTB"/>
    <property type="match status" value="1"/>
</dbReference>